<comment type="caution">
    <text evidence="2">The sequence shown here is derived from an EMBL/GenBank/DDBJ whole genome shotgun (WGS) entry which is preliminary data.</text>
</comment>
<keyword evidence="1" id="KW-1133">Transmembrane helix</keyword>
<accession>A0AAW6GZE4</accession>
<evidence type="ECO:0000313" key="3">
    <source>
        <dbReference type="Proteomes" id="UP001222603"/>
    </source>
</evidence>
<feature type="transmembrane region" description="Helical" evidence="1">
    <location>
        <begin position="21"/>
        <end position="40"/>
    </location>
</feature>
<feature type="transmembrane region" description="Helical" evidence="1">
    <location>
        <begin position="46"/>
        <end position="67"/>
    </location>
</feature>
<dbReference type="EMBL" id="JAQNSI010000238">
    <property type="protein sequence ID" value="MDC1900636.1"/>
    <property type="molecule type" value="Genomic_DNA"/>
</dbReference>
<dbReference type="Proteomes" id="UP001222603">
    <property type="component" value="Unassembled WGS sequence"/>
</dbReference>
<evidence type="ECO:0000256" key="1">
    <source>
        <dbReference type="SAM" id="Phobius"/>
    </source>
</evidence>
<keyword evidence="1" id="KW-0812">Transmembrane</keyword>
<name>A0AAW6GZE4_BACUN</name>
<evidence type="ECO:0000313" key="2">
    <source>
        <dbReference type="EMBL" id="MDC1900636.1"/>
    </source>
</evidence>
<protein>
    <submittedName>
        <fullName evidence="2">Uncharacterized protein</fullName>
    </submittedName>
</protein>
<proteinExistence type="predicted"/>
<reference evidence="2" key="1">
    <citation type="submission" date="2022-10" db="EMBL/GenBank/DDBJ databases">
        <title>Human gut microbiome strain richness.</title>
        <authorList>
            <person name="Chen-Liaw A."/>
        </authorList>
    </citation>
    <scope>NUCLEOTIDE SEQUENCE</scope>
    <source>
        <strain evidence="2">1001713st1_F9_1001713B170221_170320</strain>
    </source>
</reference>
<feature type="transmembrane region" description="Helical" evidence="1">
    <location>
        <begin position="128"/>
        <end position="148"/>
    </location>
</feature>
<gene>
    <name evidence="2" type="ORF">POZ10_08390</name>
</gene>
<feature type="transmembrane region" description="Helical" evidence="1">
    <location>
        <begin position="102"/>
        <end position="122"/>
    </location>
</feature>
<sequence>MLNNIFFYLPMGYLLKTRLNSLAKFISWNIIYVFPLFYLAYIKLNFVITIIDFVEILGSIIVVYNFYEIGYIQNDTETIKRESNPTLRVSKDELEYYEENKWYIYIARIVINCIFVYFLFYLSDINSLLYFEFLLHLLLLLFIFYNLIRNRMSIL</sequence>
<keyword evidence="1" id="KW-0472">Membrane</keyword>
<dbReference type="AlphaFoldDB" id="A0AAW6GZE4"/>
<organism evidence="2 3">
    <name type="scientific">Bacteroides uniformis</name>
    <dbReference type="NCBI Taxonomy" id="820"/>
    <lineage>
        <taxon>Bacteria</taxon>
        <taxon>Pseudomonadati</taxon>
        <taxon>Bacteroidota</taxon>
        <taxon>Bacteroidia</taxon>
        <taxon>Bacteroidales</taxon>
        <taxon>Bacteroidaceae</taxon>
        <taxon>Bacteroides</taxon>
    </lineage>
</organism>
<feature type="non-terminal residue" evidence="2">
    <location>
        <position position="155"/>
    </location>
</feature>